<protein>
    <submittedName>
        <fullName evidence="2">Uncharacterized protein</fullName>
    </submittedName>
</protein>
<organism evidence="3">
    <name type="scientific">Ajellomyces capsulatus (strain H88)</name>
    <name type="common">Darling's disease fungus</name>
    <name type="synonym">Histoplasma capsulatum</name>
    <dbReference type="NCBI Taxonomy" id="544711"/>
    <lineage>
        <taxon>Eukaryota</taxon>
        <taxon>Fungi</taxon>
        <taxon>Dikarya</taxon>
        <taxon>Ascomycota</taxon>
        <taxon>Pezizomycotina</taxon>
        <taxon>Eurotiomycetes</taxon>
        <taxon>Eurotiomycetidae</taxon>
        <taxon>Onygenales</taxon>
        <taxon>Ajellomycetaceae</taxon>
        <taxon>Histoplasma</taxon>
    </lineage>
</organism>
<feature type="compositionally biased region" description="Polar residues" evidence="1">
    <location>
        <begin position="103"/>
        <end position="112"/>
    </location>
</feature>
<gene>
    <name evidence="2" type="ORF">HCEG_02276</name>
</gene>
<dbReference type="STRING" id="544711.F0UBK5"/>
<reference evidence="3" key="1">
    <citation type="submission" date="2008-07" db="EMBL/GenBank/DDBJ databases">
        <title>Annotation of Ajellomyces capsulatus strain H88.</title>
        <authorList>
            <person name="Champion M."/>
            <person name="Cuomo C."/>
            <person name="Ma L.-J."/>
            <person name="Henn M.R."/>
            <person name="Sil A."/>
            <person name="Goldman B."/>
            <person name="Young S.K."/>
            <person name="Kodira C.D."/>
            <person name="Zeng Q."/>
            <person name="Koehrsen M."/>
            <person name="Alvarado L."/>
            <person name="Berlin A."/>
            <person name="Borenstein D."/>
            <person name="Chen Z."/>
            <person name="Engels R."/>
            <person name="Freedman E."/>
            <person name="Gellesch M."/>
            <person name="Goldberg J."/>
            <person name="Griggs A."/>
            <person name="Gujja S."/>
            <person name="Heiman D."/>
            <person name="Hepburn T."/>
            <person name="Howarth C."/>
            <person name="Jen D."/>
            <person name="Larson L."/>
            <person name="Lewis B."/>
            <person name="Mehta T."/>
            <person name="Park D."/>
            <person name="Pearson M."/>
            <person name="Roberts A."/>
            <person name="Saif S."/>
            <person name="Shea T."/>
            <person name="Shenoy N."/>
            <person name="Sisk P."/>
            <person name="Stolte C."/>
            <person name="Sykes S."/>
            <person name="Walk T."/>
            <person name="White J."/>
            <person name="Yandava C."/>
            <person name="Klein B."/>
            <person name="McEwen J.G."/>
            <person name="Puccia R."/>
            <person name="Goldman G.H."/>
            <person name="Felipe M.S."/>
            <person name="Nino-Vega G."/>
            <person name="San-Blas G."/>
            <person name="Taylor J."/>
            <person name="Mendoza L."/>
            <person name="Galagan J."/>
            <person name="Nusbaum C."/>
            <person name="Birren B."/>
        </authorList>
    </citation>
    <scope>NUCLEOTIDE SEQUENCE [LARGE SCALE GENOMIC DNA]</scope>
    <source>
        <strain evidence="3">H88</strain>
    </source>
</reference>
<feature type="region of interest" description="Disordered" evidence="1">
    <location>
        <begin position="86"/>
        <end position="118"/>
    </location>
</feature>
<evidence type="ECO:0000313" key="3">
    <source>
        <dbReference type="Proteomes" id="UP000008142"/>
    </source>
</evidence>
<name>F0UBK5_AJEC8</name>
<proteinExistence type="predicted"/>
<dbReference type="AlphaFoldDB" id="F0UBK5"/>
<accession>F0UBK5</accession>
<dbReference type="Proteomes" id="UP000008142">
    <property type="component" value="Unassembled WGS sequence"/>
</dbReference>
<dbReference type="OMA" id="YDRASPK"/>
<dbReference type="HOGENOM" id="CLU_1926982_0_0_1"/>
<dbReference type="EMBL" id="DS990637">
    <property type="protein sequence ID" value="EGC43061.1"/>
    <property type="molecule type" value="Genomic_DNA"/>
</dbReference>
<dbReference type="OrthoDB" id="4179510at2759"/>
<dbReference type="VEuPathDB" id="FungiDB:I7I53_00136"/>
<evidence type="ECO:0000313" key="2">
    <source>
        <dbReference type="EMBL" id="EGC43061.1"/>
    </source>
</evidence>
<evidence type="ECO:0000256" key="1">
    <source>
        <dbReference type="SAM" id="MobiDB-lite"/>
    </source>
</evidence>
<sequence length="131" mass="15054">MVGLSQENRNIIKDHPLINLVDRLQSALQEAERIYDRASPKGTRKLQVRRLVHLVIQRPPTEYENVEAWNFDVWKAVFTLIDTIPRSTPPASVPPSFDGTPVKYTSSSQKGSEQTRELVNPLHISRRRELL</sequence>